<evidence type="ECO:0000256" key="1">
    <source>
        <dbReference type="SAM" id="MobiDB-lite"/>
    </source>
</evidence>
<sequence length="214" mass="22859">MGGFWTHLIVALAAGVLGVLLGVLARRTSSAPPVPEEPPETTAGTRTEPRAGLEHALTEHRDAWLCELNRCEQAVHRAVRAADTVSSLPVRRGLRQVVYRMDAELPTVRTLVQLARELDAGESPVATADSTRLVALRRLQDGVVVAVSRFTELGDQLSGVVAELAAGVDQEHAQRRIAALRERFPLLPAMSAILEGRAGSGGTPETSSLVKARA</sequence>
<dbReference type="EMBL" id="FNFM01000002">
    <property type="protein sequence ID" value="SDJ80561.1"/>
    <property type="molecule type" value="Genomic_DNA"/>
</dbReference>
<dbReference type="RefSeq" id="WP_092626380.1">
    <property type="nucleotide sequence ID" value="NZ_FNFM01000002.1"/>
</dbReference>
<reference evidence="3" key="1">
    <citation type="submission" date="2016-10" db="EMBL/GenBank/DDBJ databases">
        <authorList>
            <person name="Varghese N."/>
            <person name="Submissions S."/>
        </authorList>
    </citation>
    <scope>NUCLEOTIDE SEQUENCE [LARGE SCALE GENOMIC DNA]</scope>
    <source>
        <strain evidence="3">DSM 45460</strain>
    </source>
</reference>
<name>A0A1G8WQV0_ACTMZ</name>
<proteinExistence type="predicted"/>
<evidence type="ECO:0000313" key="2">
    <source>
        <dbReference type="EMBL" id="SDJ80561.1"/>
    </source>
</evidence>
<gene>
    <name evidence="2" type="ORF">SAMN04487820_102177</name>
</gene>
<dbReference type="OrthoDB" id="3693730at2"/>
<feature type="region of interest" description="Disordered" evidence="1">
    <location>
        <begin position="28"/>
        <end position="49"/>
    </location>
</feature>
<dbReference type="Proteomes" id="UP000199213">
    <property type="component" value="Unassembled WGS sequence"/>
</dbReference>
<accession>A0A1G8WQV0</accession>
<protein>
    <submittedName>
        <fullName evidence="2">Uncharacterized protein</fullName>
    </submittedName>
</protein>
<dbReference type="AlphaFoldDB" id="A0A1G8WQV0"/>
<organism evidence="2 3">
    <name type="scientific">Actinopolyspora mzabensis</name>
    <dbReference type="NCBI Taxonomy" id="995066"/>
    <lineage>
        <taxon>Bacteria</taxon>
        <taxon>Bacillati</taxon>
        <taxon>Actinomycetota</taxon>
        <taxon>Actinomycetes</taxon>
        <taxon>Actinopolysporales</taxon>
        <taxon>Actinopolysporaceae</taxon>
        <taxon>Actinopolyspora</taxon>
    </lineage>
</organism>
<evidence type="ECO:0000313" key="3">
    <source>
        <dbReference type="Proteomes" id="UP000199213"/>
    </source>
</evidence>
<keyword evidence="3" id="KW-1185">Reference proteome</keyword>